<comment type="caution">
    <text evidence="4">The sequence shown here is derived from an EMBL/GenBank/DDBJ whole genome shotgun (WGS) entry which is preliminary data.</text>
</comment>
<dbReference type="InterPro" id="IPR000504">
    <property type="entry name" value="RRM_dom"/>
</dbReference>
<dbReference type="InterPro" id="IPR035979">
    <property type="entry name" value="RBD_domain_sf"/>
</dbReference>
<evidence type="ECO:0000313" key="4">
    <source>
        <dbReference type="EMBL" id="KAJ8945018.1"/>
    </source>
</evidence>
<feature type="domain" description="RRM" evidence="3">
    <location>
        <begin position="135"/>
        <end position="217"/>
    </location>
</feature>
<sequence length="246" mass="28762">MVIYTEEDSVLENIRRKQADFTKKLLALTEKNGYQIIQTNGQRFRKKIQPPPKGCEVFIGKLHKNLYEDELIPVFESIGPLYKFRLMLDFTERTRGYAFATYFNKEDAEKAIAKLNKYEIRPRLHIGVYKSVDNCRLFLGNLPPNKTRVEVKELLSQYVSGIVDIIMYPDYNNRELNRGFVFVEFEDHRMAAMARRQFAPENLLAWGQPLYVDWADPLPEVDSSVMAKGYFSEILKPQLFKESSNI</sequence>
<reference evidence="4" key="1">
    <citation type="journal article" date="2023" name="Insect Mol. Biol.">
        <title>Genome sequencing provides insights into the evolution of gene families encoding plant cell wall-degrading enzymes in longhorned beetles.</title>
        <authorList>
            <person name="Shin N.R."/>
            <person name="Okamura Y."/>
            <person name="Kirsch R."/>
            <person name="Pauchet Y."/>
        </authorList>
    </citation>
    <scope>NUCLEOTIDE SEQUENCE</scope>
    <source>
        <strain evidence="4">AMC_N1</strain>
    </source>
</reference>
<dbReference type="PANTHER" id="PTHR21245">
    <property type="entry name" value="HETEROGENEOUS NUCLEAR RIBONUCLEOPROTEIN"/>
    <property type="match status" value="1"/>
</dbReference>
<evidence type="ECO:0000259" key="3">
    <source>
        <dbReference type="PROSITE" id="PS50102"/>
    </source>
</evidence>
<dbReference type="Proteomes" id="UP001162162">
    <property type="component" value="Unassembled WGS sequence"/>
</dbReference>
<keyword evidence="1 2" id="KW-0694">RNA-binding</keyword>
<keyword evidence="5" id="KW-1185">Reference proteome</keyword>
<protein>
    <recommendedName>
        <fullName evidence="3">RRM domain-containing protein</fullName>
    </recommendedName>
</protein>
<gene>
    <name evidence="4" type="ORF">NQ318_016264</name>
</gene>
<dbReference type="FunFam" id="3.30.70.330:FF:000022">
    <property type="entry name" value="APOBEC1 complementation factor isoform X1"/>
    <property type="match status" value="1"/>
</dbReference>
<proteinExistence type="predicted"/>
<dbReference type="GO" id="GO:0003723">
    <property type="term" value="F:RNA binding"/>
    <property type="evidence" value="ECO:0007669"/>
    <property type="project" value="UniProtKB-UniRule"/>
</dbReference>
<dbReference type="AlphaFoldDB" id="A0AAV8Y281"/>
<evidence type="ECO:0000313" key="5">
    <source>
        <dbReference type="Proteomes" id="UP001162162"/>
    </source>
</evidence>
<evidence type="ECO:0000256" key="1">
    <source>
        <dbReference type="ARBA" id="ARBA00022884"/>
    </source>
</evidence>
<dbReference type="PROSITE" id="PS50102">
    <property type="entry name" value="RRM"/>
    <property type="match status" value="2"/>
</dbReference>
<accession>A0AAV8Y281</accession>
<evidence type="ECO:0000256" key="2">
    <source>
        <dbReference type="PROSITE-ProRule" id="PRU00176"/>
    </source>
</evidence>
<dbReference type="SMART" id="SM00360">
    <property type="entry name" value="RRM"/>
    <property type="match status" value="2"/>
</dbReference>
<dbReference type="EMBL" id="JAPWTK010000230">
    <property type="protein sequence ID" value="KAJ8945018.1"/>
    <property type="molecule type" value="Genomic_DNA"/>
</dbReference>
<dbReference type="SUPFAM" id="SSF54928">
    <property type="entry name" value="RNA-binding domain, RBD"/>
    <property type="match status" value="2"/>
</dbReference>
<dbReference type="InterPro" id="IPR012677">
    <property type="entry name" value="Nucleotide-bd_a/b_plait_sf"/>
</dbReference>
<feature type="domain" description="RRM" evidence="3">
    <location>
        <begin position="55"/>
        <end position="131"/>
    </location>
</feature>
<name>A0AAV8Y281_9CUCU</name>
<dbReference type="CDD" id="cd12249">
    <property type="entry name" value="RRM1_hnRNPR_like"/>
    <property type="match status" value="1"/>
</dbReference>
<dbReference type="Pfam" id="PF00076">
    <property type="entry name" value="RRM_1"/>
    <property type="match status" value="2"/>
</dbReference>
<dbReference type="Gene3D" id="3.30.70.330">
    <property type="match status" value="2"/>
</dbReference>
<organism evidence="4 5">
    <name type="scientific">Aromia moschata</name>
    <dbReference type="NCBI Taxonomy" id="1265417"/>
    <lineage>
        <taxon>Eukaryota</taxon>
        <taxon>Metazoa</taxon>
        <taxon>Ecdysozoa</taxon>
        <taxon>Arthropoda</taxon>
        <taxon>Hexapoda</taxon>
        <taxon>Insecta</taxon>
        <taxon>Pterygota</taxon>
        <taxon>Neoptera</taxon>
        <taxon>Endopterygota</taxon>
        <taxon>Coleoptera</taxon>
        <taxon>Polyphaga</taxon>
        <taxon>Cucujiformia</taxon>
        <taxon>Chrysomeloidea</taxon>
        <taxon>Cerambycidae</taxon>
        <taxon>Cerambycinae</taxon>
        <taxon>Callichromatini</taxon>
        <taxon>Aromia</taxon>
    </lineage>
</organism>